<dbReference type="SUPFAM" id="SSF53335">
    <property type="entry name" value="S-adenosyl-L-methionine-dependent methyltransferases"/>
    <property type="match status" value="1"/>
</dbReference>
<dbReference type="GO" id="GO:0008168">
    <property type="term" value="F:methyltransferase activity"/>
    <property type="evidence" value="ECO:0007669"/>
    <property type="project" value="UniProtKB-KW"/>
</dbReference>
<dbReference type="GO" id="GO:0032259">
    <property type="term" value="P:methylation"/>
    <property type="evidence" value="ECO:0007669"/>
    <property type="project" value="UniProtKB-KW"/>
</dbReference>
<keyword evidence="1" id="KW-0489">Methyltransferase</keyword>
<keyword evidence="1" id="KW-0808">Transferase</keyword>
<proteinExistence type="predicted"/>
<sequence>MTTKNTHPDDPKVPIFRAMDTTIGSHWEETMIDASRTMMGPLNARLISQMGLGAETHEPIAFLDSACGAGPATQELYKTVPRQVLEKSDIVCGDESPMMVDLVKKRIKDEGWAGAQGRVIDAMDSGLESDSFTHVVISLGLHVIPRPDIVIKDVVRILQPGGVFGCITPHADHTSWVVEMRTAFASLPFEAPFPDKNWSQIHKVGRWYDEAWVRTYLGENGFGAVEVRVERGTTPIRNARHWLDIFGPVVAYLLNTEWSEELRAAHGLEEVKALIEEHLEDKYGGQGWEMGYVSIFASGVVRK</sequence>
<dbReference type="RefSeq" id="XP_060415379.1">
    <property type="nucleotide sequence ID" value="XM_060557529.1"/>
</dbReference>
<keyword evidence="2" id="KW-1185">Reference proteome</keyword>
<organism evidence="1 2">
    <name type="scientific">Colletotrichum navitas</name>
    <dbReference type="NCBI Taxonomy" id="681940"/>
    <lineage>
        <taxon>Eukaryota</taxon>
        <taxon>Fungi</taxon>
        <taxon>Dikarya</taxon>
        <taxon>Ascomycota</taxon>
        <taxon>Pezizomycotina</taxon>
        <taxon>Sordariomycetes</taxon>
        <taxon>Hypocreomycetidae</taxon>
        <taxon>Glomerellales</taxon>
        <taxon>Glomerellaceae</taxon>
        <taxon>Colletotrichum</taxon>
        <taxon>Colletotrichum graminicola species complex</taxon>
    </lineage>
</organism>
<gene>
    <name evidence="1" type="ORF">LY79DRAFT_550021</name>
</gene>
<dbReference type="Gene3D" id="3.40.50.150">
    <property type="entry name" value="Vaccinia Virus protein VP39"/>
    <property type="match status" value="1"/>
</dbReference>
<comment type="caution">
    <text evidence="1">The sequence shown here is derived from an EMBL/GenBank/DDBJ whole genome shotgun (WGS) entry which is preliminary data.</text>
</comment>
<dbReference type="InterPro" id="IPR029063">
    <property type="entry name" value="SAM-dependent_MTases_sf"/>
</dbReference>
<dbReference type="Pfam" id="PF01209">
    <property type="entry name" value="Ubie_methyltran"/>
    <property type="match status" value="1"/>
</dbReference>
<dbReference type="AlphaFoldDB" id="A0AAD8Q1W5"/>
<evidence type="ECO:0000313" key="1">
    <source>
        <dbReference type="EMBL" id="KAK1594158.1"/>
    </source>
</evidence>
<reference evidence="1" key="1">
    <citation type="submission" date="2021-06" db="EMBL/GenBank/DDBJ databases">
        <title>Comparative genomics, transcriptomics and evolutionary studies reveal genomic signatures of adaptation to plant cell wall in hemibiotrophic fungi.</title>
        <authorList>
            <consortium name="DOE Joint Genome Institute"/>
            <person name="Baroncelli R."/>
            <person name="Diaz J.F."/>
            <person name="Benocci T."/>
            <person name="Peng M."/>
            <person name="Battaglia E."/>
            <person name="Haridas S."/>
            <person name="Andreopoulos W."/>
            <person name="Labutti K."/>
            <person name="Pangilinan J."/>
            <person name="Floch G.L."/>
            <person name="Makela M.R."/>
            <person name="Henrissat B."/>
            <person name="Grigoriev I.V."/>
            <person name="Crouch J.A."/>
            <person name="De Vries R.P."/>
            <person name="Sukno S.A."/>
            <person name="Thon M.R."/>
        </authorList>
    </citation>
    <scope>NUCLEOTIDE SEQUENCE</scope>
    <source>
        <strain evidence="1">CBS 125086</strain>
    </source>
</reference>
<name>A0AAD8Q1W5_9PEZI</name>
<accession>A0AAD8Q1W5</accession>
<dbReference type="Proteomes" id="UP001230504">
    <property type="component" value="Unassembled WGS sequence"/>
</dbReference>
<protein>
    <submittedName>
        <fullName evidence="1">Methyltransferase domain-containing protein</fullName>
    </submittedName>
</protein>
<dbReference type="CDD" id="cd02440">
    <property type="entry name" value="AdoMet_MTases"/>
    <property type="match status" value="1"/>
</dbReference>
<evidence type="ECO:0000313" key="2">
    <source>
        <dbReference type="Proteomes" id="UP001230504"/>
    </source>
</evidence>
<dbReference type="GeneID" id="85441769"/>
<dbReference type="EMBL" id="JAHLJV010000021">
    <property type="protein sequence ID" value="KAK1594158.1"/>
    <property type="molecule type" value="Genomic_DNA"/>
</dbReference>